<gene>
    <name evidence="11" type="primary">Pcdhga11_1</name>
    <name evidence="11" type="ORF">BRALEP_R14304</name>
</gene>
<dbReference type="InterPro" id="IPR050174">
    <property type="entry name" value="Protocadherin/Cadherin-CA"/>
</dbReference>
<comment type="subcellular location">
    <subcellularLocation>
        <location evidence="1">Membrane</location>
        <topology evidence="1">Single-pass membrane protein</topology>
    </subcellularLocation>
</comment>
<evidence type="ECO:0000256" key="3">
    <source>
        <dbReference type="ARBA" id="ARBA00022737"/>
    </source>
</evidence>
<keyword evidence="6" id="KW-1133">Transmembrane helix</keyword>
<dbReference type="FunFam" id="2.60.40.60:FF:000002">
    <property type="entry name" value="Protocadherin alpha 2"/>
    <property type="match status" value="1"/>
</dbReference>
<dbReference type="GO" id="GO:0005886">
    <property type="term" value="C:plasma membrane"/>
    <property type="evidence" value="ECO:0007669"/>
    <property type="project" value="TreeGrafter"/>
</dbReference>
<accession>A0A7L2W0G8</accession>
<evidence type="ECO:0000256" key="7">
    <source>
        <dbReference type="ARBA" id="ARBA00023136"/>
    </source>
</evidence>
<feature type="domain" description="Cadherin" evidence="10">
    <location>
        <begin position="1"/>
        <end position="62"/>
    </location>
</feature>
<evidence type="ECO:0000256" key="2">
    <source>
        <dbReference type="ARBA" id="ARBA00022692"/>
    </source>
</evidence>
<dbReference type="PANTHER" id="PTHR24028:SF234">
    <property type="entry name" value="PROTOCADHERIN GAMMA-A3"/>
    <property type="match status" value="1"/>
</dbReference>
<reference evidence="11 12" key="1">
    <citation type="submission" date="2019-09" db="EMBL/GenBank/DDBJ databases">
        <title>Bird 10,000 Genomes (B10K) Project - Family phase.</title>
        <authorList>
            <person name="Zhang G."/>
        </authorList>
    </citation>
    <scope>NUCLEOTIDE SEQUENCE [LARGE SCALE GENOMIC DNA]</scope>
    <source>
        <strain evidence="11">B10K-DU-012-52</strain>
    </source>
</reference>
<dbReference type="OrthoDB" id="9990384at2759"/>
<dbReference type="InterPro" id="IPR002126">
    <property type="entry name" value="Cadherin-like_dom"/>
</dbReference>
<dbReference type="SUPFAM" id="SSF49313">
    <property type="entry name" value="Cadherin-like"/>
    <property type="match status" value="1"/>
</dbReference>
<comment type="caution">
    <text evidence="11">The sequence shown here is derived from an EMBL/GenBank/DDBJ whole genome shotgun (WGS) entry which is preliminary data.</text>
</comment>
<evidence type="ECO:0000256" key="9">
    <source>
        <dbReference type="PROSITE-ProRule" id="PRU00043"/>
    </source>
</evidence>
<dbReference type="InterPro" id="IPR015919">
    <property type="entry name" value="Cadherin-like_sf"/>
</dbReference>
<keyword evidence="2" id="KW-0812">Transmembrane</keyword>
<sequence>VTATDADEGMNGHVKYSMKKITEKASQIFHLDSETGAITLVWSLDFEEGDLYELEVQARDGGELFDTAQVR</sequence>
<organism evidence="11 12">
    <name type="scientific">Brachypteracias leptosomus</name>
    <name type="common">short-legged ground-roller</name>
    <dbReference type="NCBI Taxonomy" id="135165"/>
    <lineage>
        <taxon>Eukaryota</taxon>
        <taxon>Metazoa</taxon>
        <taxon>Chordata</taxon>
        <taxon>Craniata</taxon>
        <taxon>Vertebrata</taxon>
        <taxon>Euteleostomi</taxon>
        <taxon>Archelosauria</taxon>
        <taxon>Archosauria</taxon>
        <taxon>Dinosauria</taxon>
        <taxon>Saurischia</taxon>
        <taxon>Theropoda</taxon>
        <taxon>Coelurosauria</taxon>
        <taxon>Aves</taxon>
        <taxon>Neognathae</taxon>
        <taxon>Neoaves</taxon>
        <taxon>Telluraves</taxon>
        <taxon>Coraciimorphae</taxon>
        <taxon>Coraciiformes</taxon>
        <taxon>Brachypteraciidae</taxon>
        <taxon>Brachypteracias</taxon>
    </lineage>
</organism>
<dbReference type="SMART" id="SM00112">
    <property type="entry name" value="CA"/>
    <property type="match status" value="1"/>
</dbReference>
<evidence type="ECO:0000313" key="11">
    <source>
        <dbReference type="EMBL" id="NXS64210.1"/>
    </source>
</evidence>
<dbReference type="Gene3D" id="2.60.40.60">
    <property type="entry name" value="Cadherins"/>
    <property type="match status" value="1"/>
</dbReference>
<evidence type="ECO:0000256" key="1">
    <source>
        <dbReference type="ARBA" id="ARBA00004167"/>
    </source>
</evidence>
<name>A0A7L2W0G8_9AVES</name>
<dbReference type="GO" id="GO:0007156">
    <property type="term" value="P:homophilic cell adhesion via plasma membrane adhesion molecules"/>
    <property type="evidence" value="ECO:0007669"/>
    <property type="project" value="InterPro"/>
</dbReference>
<evidence type="ECO:0000256" key="6">
    <source>
        <dbReference type="ARBA" id="ARBA00022989"/>
    </source>
</evidence>
<evidence type="ECO:0000256" key="5">
    <source>
        <dbReference type="ARBA" id="ARBA00022889"/>
    </source>
</evidence>
<dbReference type="GO" id="GO:0005509">
    <property type="term" value="F:calcium ion binding"/>
    <property type="evidence" value="ECO:0007669"/>
    <property type="project" value="UniProtKB-UniRule"/>
</dbReference>
<dbReference type="AlphaFoldDB" id="A0A7L2W0G8"/>
<feature type="non-terminal residue" evidence="11">
    <location>
        <position position="1"/>
    </location>
</feature>
<keyword evidence="4 9" id="KW-0106">Calcium</keyword>
<dbReference type="PANTHER" id="PTHR24028">
    <property type="entry name" value="CADHERIN-87A"/>
    <property type="match status" value="1"/>
</dbReference>
<dbReference type="EMBL" id="VYZX01033767">
    <property type="protein sequence ID" value="NXS64210.1"/>
    <property type="molecule type" value="Genomic_DNA"/>
</dbReference>
<evidence type="ECO:0000256" key="8">
    <source>
        <dbReference type="ARBA" id="ARBA00023180"/>
    </source>
</evidence>
<protein>
    <submittedName>
        <fullName evidence="11">PCDGB protein</fullName>
    </submittedName>
</protein>
<keyword evidence="5" id="KW-0130">Cell adhesion</keyword>
<keyword evidence="7" id="KW-0472">Membrane</keyword>
<feature type="non-terminal residue" evidence="11">
    <location>
        <position position="71"/>
    </location>
</feature>
<keyword evidence="12" id="KW-1185">Reference proteome</keyword>
<dbReference type="PROSITE" id="PS50268">
    <property type="entry name" value="CADHERIN_2"/>
    <property type="match status" value="1"/>
</dbReference>
<dbReference type="Proteomes" id="UP000520535">
    <property type="component" value="Unassembled WGS sequence"/>
</dbReference>
<evidence type="ECO:0000313" key="12">
    <source>
        <dbReference type="Proteomes" id="UP000520535"/>
    </source>
</evidence>
<keyword evidence="8" id="KW-0325">Glycoprotein</keyword>
<proteinExistence type="predicted"/>
<evidence type="ECO:0000259" key="10">
    <source>
        <dbReference type="PROSITE" id="PS50268"/>
    </source>
</evidence>
<keyword evidence="3" id="KW-0677">Repeat</keyword>
<evidence type="ECO:0000256" key="4">
    <source>
        <dbReference type="ARBA" id="ARBA00022837"/>
    </source>
</evidence>
<dbReference type="CDD" id="cd11304">
    <property type="entry name" value="Cadherin_repeat"/>
    <property type="match status" value="1"/>
</dbReference>
<dbReference type="Pfam" id="PF00028">
    <property type="entry name" value="Cadherin"/>
    <property type="match status" value="1"/>
</dbReference>